<evidence type="ECO:0000313" key="6">
    <source>
        <dbReference type="EMBL" id="MBL7633467.1"/>
    </source>
</evidence>
<dbReference type="CDD" id="cd10918">
    <property type="entry name" value="CE4_NodB_like_5s_6s"/>
    <property type="match status" value="1"/>
</dbReference>
<dbReference type="SUPFAM" id="SSF88713">
    <property type="entry name" value="Glycoside hydrolase/deacetylase"/>
    <property type="match status" value="1"/>
</dbReference>
<keyword evidence="7" id="KW-1185">Reference proteome</keyword>
<keyword evidence="2" id="KW-0808">Transferase</keyword>
<dbReference type="GO" id="GO:0016740">
    <property type="term" value="F:transferase activity"/>
    <property type="evidence" value="ECO:0007669"/>
    <property type="project" value="UniProtKB-KW"/>
</dbReference>
<name>A0A937UTD7_9ACTN</name>
<evidence type="ECO:0000313" key="7">
    <source>
        <dbReference type="Proteomes" id="UP000604475"/>
    </source>
</evidence>
<dbReference type="Pfam" id="PF02709">
    <property type="entry name" value="Glyco_transf_7C"/>
    <property type="match status" value="1"/>
</dbReference>
<evidence type="ECO:0000259" key="5">
    <source>
        <dbReference type="PROSITE" id="PS51677"/>
    </source>
</evidence>
<organism evidence="6 7">
    <name type="scientific">Frankia nepalensis</name>
    <dbReference type="NCBI Taxonomy" id="1836974"/>
    <lineage>
        <taxon>Bacteria</taxon>
        <taxon>Bacillati</taxon>
        <taxon>Actinomycetota</taxon>
        <taxon>Actinomycetes</taxon>
        <taxon>Frankiales</taxon>
        <taxon>Frankiaceae</taxon>
        <taxon>Frankia</taxon>
    </lineage>
</organism>
<dbReference type="AlphaFoldDB" id="A0A937UTD7"/>
<protein>
    <submittedName>
        <fullName evidence="6">Glycosyltransferase</fullName>
    </submittedName>
</protein>
<dbReference type="GO" id="GO:0005576">
    <property type="term" value="C:extracellular region"/>
    <property type="evidence" value="ECO:0007669"/>
    <property type="project" value="UniProtKB-SubCell"/>
</dbReference>
<sequence length="659" mass="69716">MIHAAAAARGVASRQEPATVAGEADVSRVAPGRLGAPARPPTQARPDASEGLVAEPRTEHDSRTPGAYRFSVVVPTYNRRDVVLRAVEALGRTARPWPCELIVVVDGSVDGTADALRGLSAPGPRASPLPLRVVTQGNAGAASARNRGAAEARGEYLLFLDDDMIVDPAILVELDRALDGAGVDAAVGHIPVHPDSPAGPLTDGLRRWAELRRDRLARTGGQLSLGDLLTGQLAVRASVFDAVGGFDASFTAGGTFGGEDTDFLYRLLRSGARARFVPEAVSHQLYRVTPTQYLRQWRQAGLADAALSRKHPGLGEQLSTEHHGHTPRGRAARAAARVGGRLPRPVVKGAVGGVLGRVEAGHTDRATIAALASLRDGHYWSGVATGGGLRPGPGQLPCVLAYHAVEDVADPRIGDYAVPPEALEAQLEALLSAGLRFVGADELIGALDGQPCKEPSLVLTFDDAYVSLVRHAAPVLRRLGIPAIVFAVTGEIGGTNSWDARTGAVQLPLLDGPGLRALHEDGWEVGAHSRSHQHLPMLDDDALRAELAGPRADLAALGLPAPRLFAYPYGHHDRRVRARARAAGYTAAFALRESRPWPSPRTRFALPRVEVLRSHSPQALVDAVLDPPTVHPARVADREARGLARTVLRVAGRPPAARR</sequence>
<evidence type="ECO:0000256" key="4">
    <source>
        <dbReference type="SAM" id="MobiDB-lite"/>
    </source>
</evidence>
<evidence type="ECO:0000256" key="2">
    <source>
        <dbReference type="ARBA" id="ARBA00022679"/>
    </source>
</evidence>
<feature type="domain" description="NodB homology" evidence="5">
    <location>
        <begin position="455"/>
        <end position="659"/>
    </location>
</feature>
<reference evidence="6" key="1">
    <citation type="submission" date="2020-12" db="EMBL/GenBank/DDBJ databases">
        <title>Genomic characterization of non-nitrogen-fixing Frankia strains.</title>
        <authorList>
            <person name="Carlos-Shanley C."/>
            <person name="Guerra T."/>
            <person name="Hahn D."/>
        </authorList>
    </citation>
    <scope>NUCLEOTIDE SEQUENCE</scope>
    <source>
        <strain evidence="6">CN6</strain>
    </source>
</reference>
<dbReference type="Pfam" id="PF00535">
    <property type="entry name" value="Glycos_transf_2"/>
    <property type="match status" value="1"/>
</dbReference>
<dbReference type="EMBL" id="JAEACQ010000383">
    <property type="protein sequence ID" value="MBL7633467.1"/>
    <property type="molecule type" value="Genomic_DNA"/>
</dbReference>
<dbReference type="SUPFAM" id="SSF53448">
    <property type="entry name" value="Nucleotide-diphospho-sugar transferases"/>
    <property type="match status" value="1"/>
</dbReference>
<dbReference type="InterPro" id="IPR002509">
    <property type="entry name" value="NODB_dom"/>
</dbReference>
<dbReference type="InterPro" id="IPR011330">
    <property type="entry name" value="Glyco_hydro/deAcase_b/a-brl"/>
</dbReference>
<dbReference type="InterPro" id="IPR029044">
    <property type="entry name" value="Nucleotide-diphossugar_trans"/>
</dbReference>
<dbReference type="InterPro" id="IPR001173">
    <property type="entry name" value="Glyco_trans_2-like"/>
</dbReference>
<dbReference type="Gene3D" id="3.20.20.370">
    <property type="entry name" value="Glycoside hydrolase/deacetylase"/>
    <property type="match status" value="1"/>
</dbReference>
<evidence type="ECO:0000256" key="3">
    <source>
        <dbReference type="ARBA" id="ARBA00022729"/>
    </source>
</evidence>
<dbReference type="PROSITE" id="PS51677">
    <property type="entry name" value="NODB"/>
    <property type="match status" value="1"/>
</dbReference>
<dbReference type="Proteomes" id="UP000604475">
    <property type="component" value="Unassembled WGS sequence"/>
</dbReference>
<dbReference type="PANTHER" id="PTHR34216">
    <property type="match status" value="1"/>
</dbReference>
<keyword evidence="3" id="KW-0732">Signal</keyword>
<dbReference type="PANTHER" id="PTHR34216:SF3">
    <property type="entry name" value="POLY-BETA-1,6-N-ACETYL-D-GLUCOSAMINE N-DEACETYLASE"/>
    <property type="match status" value="1"/>
</dbReference>
<comment type="subcellular location">
    <subcellularLocation>
        <location evidence="1">Secreted</location>
    </subcellularLocation>
</comment>
<dbReference type="Pfam" id="PF01522">
    <property type="entry name" value="Polysacc_deac_1"/>
    <property type="match status" value="1"/>
</dbReference>
<comment type="caution">
    <text evidence="6">The sequence shown here is derived from an EMBL/GenBank/DDBJ whole genome shotgun (WGS) entry which is preliminary data.</text>
</comment>
<dbReference type="InterPro" id="IPR051398">
    <property type="entry name" value="Polysacch_Deacetylase"/>
</dbReference>
<evidence type="ECO:0000256" key="1">
    <source>
        <dbReference type="ARBA" id="ARBA00004613"/>
    </source>
</evidence>
<accession>A0A937UTD7</accession>
<dbReference type="InterPro" id="IPR027791">
    <property type="entry name" value="Galactosyl_T_C"/>
</dbReference>
<proteinExistence type="predicted"/>
<dbReference type="GO" id="GO:0016810">
    <property type="term" value="F:hydrolase activity, acting on carbon-nitrogen (but not peptide) bonds"/>
    <property type="evidence" value="ECO:0007669"/>
    <property type="project" value="InterPro"/>
</dbReference>
<dbReference type="RefSeq" id="WP_203004989.1">
    <property type="nucleotide sequence ID" value="NZ_JADWYU010000092.1"/>
</dbReference>
<dbReference type="Gene3D" id="3.90.550.10">
    <property type="entry name" value="Spore Coat Polysaccharide Biosynthesis Protein SpsA, Chain A"/>
    <property type="match status" value="1"/>
</dbReference>
<feature type="region of interest" description="Disordered" evidence="4">
    <location>
        <begin position="1"/>
        <end position="64"/>
    </location>
</feature>
<dbReference type="GO" id="GO:0005975">
    <property type="term" value="P:carbohydrate metabolic process"/>
    <property type="evidence" value="ECO:0007669"/>
    <property type="project" value="InterPro"/>
</dbReference>
<gene>
    <name evidence="6" type="ORF">I7412_41190</name>
</gene>